<keyword evidence="4" id="KW-1185">Reference proteome</keyword>
<gene>
    <name evidence="3" type="ORF">M9458_014515</name>
</gene>
<dbReference type="Pfam" id="PF13087">
    <property type="entry name" value="AAA_12"/>
    <property type="match status" value="1"/>
</dbReference>
<feature type="domain" description="DNA2/NAM7 helicase-like C-terminal" evidence="2">
    <location>
        <begin position="2"/>
        <end position="68"/>
    </location>
</feature>
<name>A0ABD0R1F2_CIRMR</name>
<dbReference type="EMBL" id="JAMKFB020000006">
    <property type="protein sequence ID" value="KAL0191817.1"/>
    <property type="molecule type" value="Genomic_DNA"/>
</dbReference>
<proteinExistence type="predicted"/>
<feature type="region of interest" description="Disordered" evidence="1">
    <location>
        <begin position="51"/>
        <end position="70"/>
    </location>
</feature>
<dbReference type="AlphaFoldDB" id="A0ABD0R1F2"/>
<protein>
    <recommendedName>
        <fullName evidence="2">DNA2/NAM7 helicase-like C-terminal domain-containing protein</fullName>
    </recommendedName>
</protein>
<dbReference type="Gene3D" id="3.40.50.300">
    <property type="entry name" value="P-loop containing nucleotide triphosphate hydrolases"/>
    <property type="match status" value="1"/>
</dbReference>
<evidence type="ECO:0000313" key="3">
    <source>
        <dbReference type="EMBL" id="KAL0191817.1"/>
    </source>
</evidence>
<evidence type="ECO:0000259" key="2">
    <source>
        <dbReference type="Pfam" id="PF13087"/>
    </source>
</evidence>
<dbReference type="Proteomes" id="UP001529510">
    <property type="component" value="Unassembled WGS sequence"/>
</dbReference>
<sequence>QEDICEFPSKEFYGGKLKTKTSTKPKLFLTTARETCIVFGHVEGKEKSLVVRTEHGNENSTANLEEAEEA</sequence>
<comment type="caution">
    <text evidence="3">The sequence shown here is derived from an EMBL/GenBank/DDBJ whole genome shotgun (WGS) entry which is preliminary data.</text>
</comment>
<evidence type="ECO:0000313" key="4">
    <source>
        <dbReference type="Proteomes" id="UP001529510"/>
    </source>
</evidence>
<evidence type="ECO:0000256" key="1">
    <source>
        <dbReference type="SAM" id="MobiDB-lite"/>
    </source>
</evidence>
<feature type="non-terminal residue" evidence="3">
    <location>
        <position position="1"/>
    </location>
</feature>
<accession>A0ABD0R1F2</accession>
<feature type="non-terminal residue" evidence="3">
    <location>
        <position position="70"/>
    </location>
</feature>
<reference evidence="3 4" key="1">
    <citation type="submission" date="2024-05" db="EMBL/GenBank/DDBJ databases">
        <title>Genome sequencing and assembly of Indian major carp, Cirrhinus mrigala (Hamilton, 1822).</title>
        <authorList>
            <person name="Mohindra V."/>
            <person name="Chowdhury L.M."/>
            <person name="Lal K."/>
            <person name="Jena J.K."/>
        </authorList>
    </citation>
    <scope>NUCLEOTIDE SEQUENCE [LARGE SCALE GENOMIC DNA]</scope>
    <source>
        <strain evidence="3">CM1030</strain>
        <tissue evidence="3">Blood</tissue>
    </source>
</reference>
<dbReference type="InterPro" id="IPR041679">
    <property type="entry name" value="DNA2/NAM7-like_C"/>
</dbReference>
<organism evidence="3 4">
    <name type="scientific">Cirrhinus mrigala</name>
    <name type="common">Mrigala</name>
    <dbReference type="NCBI Taxonomy" id="683832"/>
    <lineage>
        <taxon>Eukaryota</taxon>
        <taxon>Metazoa</taxon>
        <taxon>Chordata</taxon>
        <taxon>Craniata</taxon>
        <taxon>Vertebrata</taxon>
        <taxon>Euteleostomi</taxon>
        <taxon>Actinopterygii</taxon>
        <taxon>Neopterygii</taxon>
        <taxon>Teleostei</taxon>
        <taxon>Ostariophysi</taxon>
        <taxon>Cypriniformes</taxon>
        <taxon>Cyprinidae</taxon>
        <taxon>Labeoninae</taxon>
        <taxon>Labeonini</taxon>
        <taxon>Cirrhinus</taxon>
    </lineage>
</organism>
<dbReference type="InterPro" id="IPR027417">
    <property type="entry name" value="P-loop_NTPase"/>
</dbReference>